<proteinExistence type="predicted"/>
<dbReference type="AlphaFoldDB" id="A0A076PMP1"/>
<dbReference type="HOGENOM" id="CLU_1000120_0_0_4"/>
<sequence length="273" mass="29952">MILSSTQIAFLQRLAIEKPAERGHSAVAEFFLVHCGIGSRKGRGFVYTEKSHQEAISLLIANGLPLTPLPAGSSRSDAIGLPSEKTGTKAPHDDSVAIKVASGACLLGGHPLPRPEQGIYSVLTVAQATAVTADRLLLVENVETFRTLEKYRWLDYQGLNVVAILLGDNLFKADRVDAVIRARAEPVWAFFDFDPNGLGRACSLPRLDRILLPASGWLDATTKRAKRSDLFADQINQWRSTIERSNNAEISAAWRLLSRLEKGLPQEWMIDAP</sequence>
<accession>A0A076PMP1</accession>
<feature type="domain" description="DUF7281" evidence="1">
    <location>
        <begin position="94"/>
        <end position="270"/>
    </location>
</feature>
<dbReference type="Pfam" id="PF23947">
    <property type="entry name" value="DUF7281"/>
    <property type="match status" value="1"/>
</dbReference>
<reference evidence="2 3" key="1">
    <citation type="journal article" date="2014" name="Genome Announc.">
        <title>Complete Genome Sequence of Polychlorinated Biphenyl Degrader Comamonas testosteroni TK102 (NBRC 109938).</title>
        <authorList>
            <person name="Fukuda K."/>
            <person name="Hosoyama A."/>
            <person name="Tsuchikane K."/>
            <person name="Ohji S."/>
            <person name="Yamazoe A."/>
            <person name="Fujita N."/>
            <person name="Shintani M."/>
            <person name="Kimbara K."/>
        </authorList>
    </citation>
    <scope>NUCLEOTIDE SEQUENCE [LARGE SCALE GENOMIC DNA]</scope>
    <source>
        <strain evidence="2">TK102</strain>
    </source>
</reference>
<evidence type="ECO:0000259" key="1">
    <source>
        <dbReference type="Pfam" id="PF23947"/>
    </source>
</evidence>
<dbReference type="EMBL" id="CP006704">
    <property type="protein sequence ID" value="AIJ45931.1"/>
    <property type="molecule type" value="Genomic_DNA"/>
</dbReference>
<dbReference type="Proteomes" id="UP000028782">
    <property type="component" value="Chromosome"/>
</dbReference>
<organism evidence="2 3">
    <name type="scientific">Comamonas testosteroni TK102</name>
    <dbReference type="NCBI Taxonomy" id="1392005"/>
    <lineage>
        <taxon>Bacteria</taxon>
        <taxon>Pseudomonadati</taxon>
        <taxon>Pseudomonadota</taxon>
        <taxon>Betaproteobacteria</taxon>
        <taxon>Burkholderiales</taxon>
        <taxon>Comamonadaceae</taxon>
        <taxon>Comamonas</taxon>
    </lineage>
</organism>
<dbReference type="KEGG" id="ctes:O987_08980"/>
<evidence type="ECO:0000313" key="3">
    <source>
        <dbReference type="Proteomes" id="UP000028782"/>
    </source>
</evidence>
<gene>
    <name evidence="2" type="ORF">O987_08980</name>
</gene>
<protein>
    <recommendedName>
        <fullName evidence="1">DUF7281 domain-containing protein</fullName>
    </recommendedName>
</protein>
<dbReference type="RefSeq" id="WP_043371724.1">
    <property type="nucleotide sequence ID" value="NZ_CP006704.1"/>
</dbReference>
<name>A0A076PMP1_COMTE</name>
<dbReference type="InterPro" id="IPR055705">
    <property type="entry name" value="DUF7281"/>
</dbReference>
<evidence type="ECO:0000313" key="2">
    <source>
        <dbReference type="EMBL" id="AIJ45931.1"/>
    </source>
</evidence>